<dbReference type="InterPro" id="IPR051785">
    <property type="entry name" value="MMCE/EMCE_epimerase"/>
</dbReference>
<keyword evidence="1" id="KW-0479">Metal-binding</keyword>
<dbReference type="PANTHER" id="PTHR43048:SF5">
    <property type="entry name" value="BLR5325 PROTEIN"/>
    <property type="match status" value="1"/>
</dbReference>
<dbReference type="PANTHER" id="PTHR43048">
    <property type="entry name" value="METHYLMALONYL-COA EPIMERASE"/>
    <property type="match status" value="1"/>
</dbReference>
<evidence type="ECO:0000256" key="1">
    <source>
        <dbReference type="ARBA" id="ARBA00022723"/>
    </source>
</evidence>
<dbReference type="Gene3D" id="3.10.180.10">
    <property type="entry name" value="2,3-Dihydroxybiphenyl 1,2-Dioxygenase, domain 1"/>
    <property type="match status" value="1"/>
</dbReference>
<dbReference type="PROSITE" id="PS51819">
    <property type="entry name" value="VOC"/>
    <property type="match status" value="1"/>
</dbReference>
<dbReference type="SUPFAM" id="SSF54593">
    <property type="entry name" value="Glyoxalase/Bleomycin resistance protein/Dihydroxybiphenyl dioxygenase"/>
    <property type="match status" value="1"/>
</dbReference>
<dbReference type="EMBL" id="WBWA01000033">
    <property type="protein sequence ID" value="KAB2662283.1"/>
    <property type="molecule type" value="Genomic_DNA"/>
</dbReference>
<dbReference type="InterPro" id="IPR037523">
    <property type="entry name" value="VOC_core"/>
</dbReference>
<feature type="domain" description="VOC" evidence="2">
    <location>
        <begin position="4"/>
        <end position="145"/>
    </location>
</feature>
<dbReference type="Pfam" id="PF13669">
    <property type="entry name" value="Glyoxalase_4"/>
    <property type="match status" value="1"/>
</dbReference>
<reference evidence="3 4" key="1">
    <citation type="submission" date="2019-09" db="EMBL/GenBank/DDBJ databases">
        <title>Taxonomic organization of the family Brucellaceae based on a phylogenomic approach.</title>
        <authorList>
            <person name="Leclercq S."/>
            <person name="Cloeckaert A."/>
            <person name="Zygmunt M.S."/>
        </authorList>
    </citation>
    <scope>NUCLEOTIDE SEQUENCE [LARGE SCALE GENOMIC DNA]</scope>
    <source>
        <strain evidence="3 4">LMG 18957</strain>
    </source>
</reference>
<evidence type="ECO:0000313" key="4">
    <source>
        <dbReference type="Proteomes" id="UP000430843"/>
    </source>
</evidence>
<evidence type="ECO:0000313" key="3">
    <source>
        <dbReference type="EMBL" id="KAB2662283.1"/>
    </source>
</evidence>
<gene>
    <name evidence="3" type="ORF">F9K91_22585</name>
</gene>
<organism evidence="3 4">
    <name type="scientific">Brucella tritici</name>
    <dbReference type="NCBI Taxonomy" id="94626"/>
    <lineage>
        <taxon>Bacteria</taxon>
        <taxon>Pseudomonadati</taxon>
        <taxon>Pseudomonadota</taxon>
        <taxon>Alphaproteobacteria</taxon>
        <taxon>Hyphomicrobiales</taxon>
        <taxon>Brucellaceae</taxon>
        <taxon>Brucella/Ochrobactrum group</taxon>
        <taxon>Brucella</taxon>
    </lineage>
</organism>
<proteinExistence type="predicted"/>
<dbReference type="RefSeq" id="WP_151678764.1">
    <property type="nucleotide sequence ID" value="NZ_JBOHIY010000024.1"/>
</dbReference>
<keyword evidence="4" id="KW-1185">Reference proteome</keyword>
<comment type="caution">
    <text evidence="3">The sequence shown here is derived from an EMBL/GenBank/DDBJ whole genome shotgun (WGS) entry which is preliminary data.</text>
</comment>
<name>A0A833FIA3_9HYPH</name>
<dbReference type="InterPro" id="IPR029068">
    <property type="entry name" value="Glyas_Bleomycin-R_OHBP_Dase"/>
</dbReference>
<dbReference type="GO" id="GO:0046491">
    <property type="term" value="P:L-methylmalonyl-CoA metabolic process"/>
    <property type="evidence" value="ECO:0007669"/>
    <property type="project" value="TreeGrafter"/>
</dbReference>
<dbReference type="Proteomes" id="UP000430843">
    <property type="component" value="Unassembled WGS sequence"/>
</dbReference>
<protein>
    <submittedName>
        <fullName evidence="3">Bleomycin resistance protein</fullName>
    </submittedName>
</protein>
<dbReference type="AlphaFoldDB" id="A0A833FIA3"/>
<sequence length="148" mass="16207">MSVTFNHTGITVKDLDHSEAMFRDLFGFETISRAARDPQIISKVIGVESAEVEIAYMRSSTTTVELLCYSAPHDQKAYTPRACDIGSLHLGFNVPDIDAALEKAKKYALNLMGDVVIIDAGPNKGSRIAYLRDPVDGVVLELIQPPLK</sequence>
<dbReference type="GO" id="GO:0046872">
    <property type="term" value="F:metal ion binding"/>
    <property type="evidence" value="ECO:0007669"/>
    <property type="project" value="UniProtKB-KW"/>
</dbReference>
<dbReference type="GO" id="GO:0004493">
    <property type="term" value="F:methylmalonyl-CoA epimerase activity"/>
    <property type="evidence" value="ECO:0007669"/>
    <property type="project" value="TreeGrafter"/>
</dbReference>
<evidence type="ECO:0000259" key="2">
    <source>
        <dbReference type="PROSITE" id="PS51819"/>
    </source>
</evidence>
<accession>A0A833FIA3</accession>